<keyword evidence="3" id="KW-0969">Cilium</keyword>
<protein>
    <submittedName>
        <fullName evidence="3">Flagellar hook-associated protein 2</fullName>
    </submittedName>
</protein>
<reference evidence="3" key="1">
    <citation type="submission" date="2019-08" db="EMBL/GenBank/DDBJ databases">
        <authorList>
            <person name="Kucharzyk K."/>
            <person name="Murdoch R.W."/>
            <person name="Higgins S."/>
            <person name="Loffler F."/>
        </authorList>
    </citation>
    <scope>NUCLEOTIDE SEQUENCE</scope>
</reference>
<sequence length="382" mass="42474">MDAEGNPVYDMTKPIYKKDANGNIINDTSGNPIQVVDEPADTVATLISKINEASGGKIKASYSEMTGEFTIEGIDTGAKNGFTIVGTDKTTASNALDFFNLSGKDATTGKFEGTDLDIKVYGSDGNPITSKAIDDSKSSNSFTIDGVTYNIHGTGTSEMTSKTDTQPVIDNMKAFVEDYNKLMDKMYDLVTEKKNKEYSPLTEAQKKDMSEEEIERWEKKSKEGLLRNDSEMRKFMDDMQGAIFGDKIQILSEMGITSHQDYNKKGQIALDEEKFRKALETNSDKVYEVFAKDSSSVMENMKSTVKKYTGGSSSIFAQKAGIEKTASVAKNFYSEQLKRQAETIKLLQRKMDNKEDSLYKKFAALESSMNKLNSQMNHFAQM</sequence>
<name>A0A645B181_9ZZZZ</name>
<proteinExistence type="predicted"/>
<dbReference type="InterPro" id="IPR040026">
    <property type="entry name" value="FliD"/>
</dbReference>
<keyword evidence="3" id="KW-0282">Flagellum</keyword>
<feature type="coiled-coil region" evidence="1">
    <location>
        <begin position="330"/>
        <end position="357"/>
    </location>
</feature>
<evidence type="ECO:0000259" key="2">
    <source>
        <dbReference type="Pfam" id="PF07195"/>
    </source>
</evidence>
<dbReference type="PANTHER" id="PTHR30288:SF0">
    <property type="entry name" value="FLAGELLAR HOOK-ASSOCIATED PROTEIN 2"/>
    <property type="match status" value="1"/>
</dbReference>
<dbReference type="InterPro" id="IPR010809">
    <property type="entry name" value="FliD_C"/>
</dbReference>
<dbReference type="AlphaFoldDB" id="A0A645B181"/>
<accession>A0A645B181</accession>
<organism evidence="3">
    <name type="scientific">bioreactor metagenome</name>
    <dbReference type="NCBI Taxonomy" id="1076179"/>
    <lineage>
        <taxon>unclassified sequences</taxon>
        <taxon>metagenomes</taxon>
        <taxon>ecological metagenomes</taxon>
    </lineage>
</organism>
<dbReference type="GO" id="GO:0009421">
    <property type="term" value="C:bacterial-type flagellum filament cap"/>
    <property type="evidence" value="ECO:0007669"/>
    <property type="project" value="InterPro"/>
</dbReference>
<dbReference type="GO" id="GO:0007155">
    <property type="term" value="P:cell adhesion"/>
    <property type="evidence" value="ECO:0007669"/>
    <property type="project" value="InterPro"/>
</dbReference>
<feature type="domain" description="Flagellar hook-associated protein 2 C-terminal" evidence="2">
    <location>
        <begin position="136"/>
        <end position="374"/>
    </location>
</feature>
<comment type="caution">
    <text evidence="3">The sequence shown here is derived from an EMBL/GenBank/DDBJ whole genome shotgun (WGS) entry which is preliminary data.</text>
</comment>
<gene>
    <name evidence="3" type="primary">fliD_7</name>
    <name evidence="3" type="ORF">SDC9_105649</name>
</gene>
<dbReference type="Pfam" id="PF07195">
    <property type="entry name" value="FliD_C"/>
    <property type="match status" value="1"/>
</dbReference>
<evidence type="ECO:0000313" key="3">
    <source>
        <dbReference type="EMBL" id="MPM58816.1"/>
    </source>
</evidence>
<evidence type="ECO:0000256" key="1">
    <source>
        <dbReference type="SAM" id="Coils"/>
    </source>
</evidence>
<dbReference type="PANTHER" id="PTHR30288">
    <property type="entry name" value="FLAGELLAR CAP/ASSEMBLY PROTEIN FLID"/>
    <property type="match status" value="1"/>
</dbReference>
<keyword evidence="3" id="KW-0966">Cell projection</keyword>
<keyword evidence="1" id="KW-0175">Coiled coil</keyword>
<dbReference type="GO" id="GO:0071973">
    <property type="term" value="P:bacterial-type flagellum-dependent cell motility"/>
    <property type="evidence" value="ECO:0007669"/>
    <property type="project" value="TreeGrafter"/>
</dbReference>
<dbReference type="EMBL" id="VSSQ01016967">
    <property type="protein sequence ID" value="MPM58816.1"/>
    <property type="molecule type" value="Genomic_DNA"/>
</dbReference>